<comment type="caution">
    <text evidence="2">The sequence shown here is derived from an EMBL/GenBank/DDBJ whole genome shotgun (WGS) entry which is preliminary data.</text>
</comment>
<evidence type="ECO:0000313" key="3">
    <source>
        <dbReference type="Proteomes" id="UP000592294"/>
    </source>
</evidence>
<sequence>MNTSARLSSDPRQEQLEALLALTLPTPPPPGPTPTLAEIEAWQCGRLTGARSAEVLAHVARDPVCYQQWFELRRQAASPVVTTGAPPVASRWRRFMDSLLDRMQEDRRHPALLGGGLATALVLILTVGLLAPWSETPEWERMLEEDQARWGTLAGSLSYVDWVGNIGTTRGEPLPTAPFTLEQQSFQAGLRATLASRLDASRLDASPEGSAILDGLAHEPGRCPDRATEIDPACHDRQILAQTFGQWTALAYLACTQGQAEPVPLGQRLDQWAALTAARQLDPWQAQLDPNAPMTADPPCDRIRGLIATALQPPPP</sequence>
<gene>
    <name evidence="2" type="ORF">HW932_21220</name>
</gene>
<feature type="transmembrane region" description="Helical" evidence="1">
    <location>
        <begin position="111"/>
        <end position="133"/>
    </location>
</feature>
<protein>
    <submittedName>
        <fullName evidence="2">Uncharacterized protein</fullName>
    </submittedName>
</protein>
<keyword evidence="1" id="KW-0812">Transmembrane</keyword>
<evidence type="ECO:0000256" key="1">
    <source>
        <dbReference type="SAM" id="Phobius"/>
    </source>
</evidence>
<dbReference type="AlphaFoldDB" id="A0A850REJ0"/>
<dbReference type="Proteomes" id="UP000592294">
    <property type="component" value="Unassembled WGS sequence"/>
</dbReference>
<reference evidence="2 3" key="1">
    <citation type="submission" date="2020-06" db="EMBL/GenBank/DDBJ databases">
        <title>Whole-genome sequence of Allochromatium humboldtianum DSM 21881, type strain.</title>
        <authorList>
            <person name="Kyndt J.A."/>
            <person name="Meyer T.E."/>
        </authorList>
    </citation>
    <scope>NUCLEOTIDE SEQUENCE [LARGE SCALE GENOMIC DNA]</scope>
    <source>
        <strain evidence="2 3">DSM 21881</strain>
    </source>
</reference>
<proteinExistence type="predicted"/>
<name>A0A850REJ0_9GAMM</name>
<dbReference type="EMBL" id="JABZEO010000042">
    <property type="protein sequence ID" value="NVZ11768.1"/>
    <property type="molecule type" value="Genomic_DNA"/>
</dbReference>
<evidence type="ECO:0000313" key="2">
    <source>
        <dbReference type="EMBL" id="NVZ11768.1"/>
    </source>
</evidence>
<dbReference type="RefSeq" id="WP_176978444.1">
    <property type="nucleotide sequence ID" value="NZ_JABZEO010000042.1"/>
</dbReference>
<keyword evidence="3" id="KW-1185">Reference proteome</keyword>
<keyword evidence="1" id="KW-0472">Membrane</keyword>
<keyword evidence="1" id="KW-1133">Transmembrane helix</keyword>
<organism evidence="2 3">
    <name type="scientific">Allochromatium humboldtianum</name>
    <dbReference type="NCBI Taxonomy" id="504901"/>
    <lineage>
        <taxon>Bacteria</taxon>
        <taxon>Pseudomonadati</taxon>
        <taxon>Pseudomonadota</taxon>
        <taxon>Gammaproteobacteria</taxon>
        <taxon>Chromatiales</taxon>
        <taxon>Chromatiaceae</taxon>
        <taxon>Allochromatium</taxon>
    </lineage>
</organism>
<accession>A0A850REJ0</accession>